<reference evidence="2 3" key="1">
    <citation type="submission" date="2012-08" db="EMBL/GenBank/DDBJ databases">
        <title>Oryza genome evolution.</title>
        <authorList>
            <person name="Wing R.A."/>
        </authorList>
    </citation>
    <scope>NUCLEOTIDE SEQUENCE</scope>
</reference>
<feature type="transmembrane region" description="Helical" evidence="1">
    <location>
        <begin position="14"/>
        <end position="36"/>
    </location>
</feature>
<name>A0A0D9VJ96_9ORYZ</name>
<evidence type="ECO:0000256" key="1">
    <source>
        <dbReference type="SAM" id="Phobius"/>
    </source>
</evidence>
<dbReference type="HOGENOM" id="CLU_2907316_0_0_1"/>
<reference evidence="3" key="2">
    <citation type="submission" date="2013-12" db="EMBL/GenBank/DDBJ databases">
        <authorList>
            <person name="Yu Y."/>
            <person name="Lee S."/>
            <person name="de Baynast K."/>
            <person name="Wissotski M."/>
            <person name="Liu L."/>
            <person name="Talag J."/>
            <person name="Goicoechea J."/>
            <person name="Angelova A."/>
            <person name="Jetty R."/>
            <person name="Kudrna D."/>
            <person name="Golser W."/>
            <person name="Rivera L."/>
            <person name="Zhang J."/>
            <person name="Wing R."/>
        </authorList>
    </citation>
    <scope>NUCLEOTIDE SEQUENCE</scope>
</reference>
<keyword evidence="1" id="KW-1133">Transmembrane helix</keyword>
<evidence type="ECO:0000313" key="2">
    <source>
        <dbReference type="EnsemblPlants" id="LPERR02G22100.1"/>
    </source>
</evidence>
<dbReference type="Proteomes" id="UP000032180">
    <property type="component" value="Chromosome 2"/>
</dbReference>
<evidence type="ECO:0000313" key="3">
    <source>
        <dbReference type="Proteomes" id="UP000032180"/>
    </source>
</evidence>
<proteinExistence type="predicted"/>
<keyword evidence="1" id="KW-0812">Transmembrane</keyword>
<organism evidence="2 3">
    <name type="scientific">Leersia perrieri</name>
    <dbReference type="NCBI Taxonomy" id="77586"/>
    <lineage>
        <taxon>Eukaryota</taxon>
        <taxon>Viridiplantae</taxon>
        <taxon>Streptophyta</taxon>
        <taxon>Embryophyta</taxon>
        <taxon>Tracheophyta</taxon>
        <taxon>Spermatophyta</taxon>
        <taxon>Magnoliopsida</taxon>
        <taxon>Liliopsida</taxon>
        <taxon>Poales</taxon>
        <taxon>Poaceae</taxon>
        <taxon>BOP clade</taxon>
        <taxon>Oryzoideae</taxon>
        <taxon>Oryzeae</taxon>
        <taxon>Oryzinae</taxon>
        <taxon>Leersia</taxon>
    </lineage>
</organism>
<dbReference type="Gramene" id="LPERR02G22100.1">
    <property type="protein sequence ID" value="LPERR02G22100.1"/>
    <property type="gene ID" value="LPERR02G22100"/>
</dbReference>
<protein>
    <submittedName>
        <fullName evidence="2">Uncharacterized protein</fullName>
    </submittedName>
</protein>
<sequence>MLTQRNWGSGASGLIPLVLLLGKAGILLVSFCIWCWKFASQVSSLSLLCWIGERLKREVWGR</sequence>
<dbReference type="AlphaFoldDB" id="A0A0D9VJ96"/>
<keyword evidence="1" id="KW-0472">Membrane</keyword>
<accession>A0A0D9VJ96</accession>
<dbReference type="EnsemblPlants" id="LPERR02G22100.1">
    <property type="protein sequence ID" value="LPERR02G22100.1"/>
    <property type="gene ID" value="LPERR02G22100"/>
</dbReference>
<keyword evidence="3" id="KW-1185">Reference proteome</keyword>
<reference evidence="2" key="3">
    <citation type="submission" date="2015-04" db="UniProtKB">
        <authorList>
            <consortium name="EnsemblPlants"/>
        </authorList>
    </citation>
    <scope>IDENTIFICATION</scope>
</reference>